<evidence type="ECO:0000313" key="2">
    <source>
        <dbReference type="EMBL" id="KAF2108314.1"/>
    </source>
</evidence>
<dbReference type="PANTHER" id="PTHR47942">
    <property type="entry name" value="TETRATRICOPEPTIDE REPEAT (TPR)-LIKE SUPERFAMILY PROTEIN-RELATED"/>
    <property type="match status" value="1"/>
</dbReference>
<name>A0A6A5YNM7_9PLEO</name>
<dbReference type="InterPro" id="IPR051222">
    <property type="entry name" value="PPR/CCM1_RNA-binding"/>
</dbReference>
<keyword evidence="1" id="KW-0677">Repeat</keyword>
<evidence type="ECO:0000313" key="3">
    <source>
        <dbReference type="Proteomes" id="UP000799770"/>
    </source>
</evidence>
<evidence type="ECO:0000256" key="1">
    <source>
        <dbReference type="ARBA" id="ARBA00022737"/>
    </source>
</evidence>
<accession>A0A6A5YNM7</accession>
<reference evidence="2" key="1">
    <citation type="journal article" date="2020" name="Stud. Mycol.">
        <title>101 Dothideomycetes genomes: a test case for predicting lifestyles and emergence of pathogens.</title>
        <authorList>
            <person name="Haridas S."/>
            <person name="Albert R."/>
            <person name="Binder M."/>
            <person name="Bloem J."/>
            <person name="Labutti K."/>
            <person name="Salamov A."/>
            <person name="Andreopoulos B."/>
            <person name="Baker S."/>
            <person name="Barry K."/>
            <person name="Bills G."/>
            <person name="Bluhm B."/>
            <person name="Cannon C."/>
            <person name="Castanera R."/>
            <person name="Culley D."/>
            <person name="Daum C."/>
            <person name="Ezra D."/>
            <person name="Gonzalez J."/>
            <person name="Henrissat B."/>
            <person name="Kuo A."/>
            <person name="Liang C."/>
            <person name="Lipzen A."/>
            <person name="Lutzoni F."/>
            <person name="Magnuson J."/>
            <person name="Mondo S."/>
            <person name="Nolan M."/>
            <person name="Ohm R."/>
            <person name="Pangilinan J."/>
            <person name="Park H.-J."/>
            <person name="Ramirez L."/>
            <person name="Alfaro M."/>
            <person name="Sun H."/>
            <person name="Tritt A."/>
            <person name="Yoshinaga Y."/>
            <person name="Zwiers L.-H."/>
            <person name="Turgeon B."/>
            <person name="Goodwin S."/>
            <person name="Spatafora J."/>
            <person name="Crous P."/>
            <person name="Grigoriev I."/>
        </authorList>
    </citation>
    <scope>NUCLEOTIDE SEQUENCE</scope>
    <source>
        <strain evidence="2">CBS 627.86</strain>
    </source>
</reference>
<sequence>MPSHLTRVVFRNLIANKPVLYRGCLYRPTRARLPLQHGFRAVMQPQRRTFWNIWKPQRSVKDAQLMPGFDKMLEVVAMEDQAYRPPPPPDVAKAFKLFFAQRDRTFEDFHIKLADRCYKYLQDNPQDDGRPWLAVDDLRMVLMRLGKPPKDGGKPHLELARLLYAELRKQTIGDDEEGVNSTDLEAPDADHVRDIGHHIGILCLYGASSEARDLAQKTMVGGTSLRSKLFVTSVWHKVLLGFSSEGNEQELLRTMDVTRKLSVPFTTTMQAVLVHFFTRKNDLEHAKFWFSQPAVTRKNGIETQPEPASLAAILRLCALKGDLSFGQQVVSTLLKGTPDKVAWDAVFLWSAAIGKGVDEVDRMMNVMTRRNDEARSKDPEVRLLRPDIDTINELVEFSMSKQDPYSAERYIALGDKRGIMPNAKTNILQMQYRLAANDVDGARTAYYGLHSDDVKNDSSIPVVNQLVRAMCDAKQHHFDDIMAIVDELHERKARFEPDTVATLCLLHLRRGELYDAADVLQIHAHNYSPKQRATIRDRLLGFLLDRQISTAEAWDSYTILRNVFPETPRNIRLKIMKEFFARKRSDMACHVFFHMRESDHSEIAADRDVYVAAFTGFARNADAESLELVSNQLKLDVNVELDTKMRNSLMLAYAATENNKKALKYWAEIAASKEGPTYNSIAIAFRSCEGLSWGDHYAKPIWQRLKEMDIDIDKVIFTAYIGALARSRLHDEVVEMLATVEQDYGFTPDLYMLGNWYNATASIDRQPLVEAWIKEHYPAVWTELDGLGYTKTMDGFGYKLYNINRDLDP</sequence>
<dbReference type="EMBL" id="ML977348">
    <property type="protein sequence ID" value="KAF2108314.1"/>
    <property type="molecule type" value="Genomic_DNA"/>
</dbReference>
<protein>
    <submittedName>
        <fullName evidence="2">Complex I intermediate-associated protein-like protein 84</fullName>
    </submittedName>
</protein>
<proteinExistence type="predicted"/>
<dbReference type="AlphaFoldDB" id="A0A6A5YNM7"/>
<organism evidence="2 3">
    <name type="scientific">Lophiotrema nucula</name>
    <dbReference type="NCBI Taxonomy" id="690887"/>
    <lineage>
        <taxon>Eukaryota</taxon>
        <taxon>Fungi</taxon>
        <taxon>Dikarya</taxon>
        <taxon>Ascomycota</taxon>
        <taxon>Pezizomycotina</taxon>
        <taxon>Dothideomycetes</taxon>
        <taxon>Pleosporomycetidae</taxon>
        <taxon>Pleosporales</taxon>
        <taxon>Lophiotremataceae</taxon>
        <taxon>Lophiotrema</taxon>
    </lineage>
</organism>
<keyword evidence="3" id="KW-1185">Reference proteome</keyword>
<dbReference type="Proteomes" id="UP000799770">
    <property type="component" value="Unassembled WGS sequence"/>
</dbReference>
<gene>
    <name evidence="2" type="ORF">BDV96DRAFT_530967</name>
</gene>
<dbReference type="OrthoDB" id="185373at2759"/>
<dbReference type="PANTHER" id="PTHR47942:SF63">
    <property type="entry name" value="PENTATRICOPEPTIDE REPEAT-CONTAINING PROTEIN"/>
    <property type="match status" value="1"/>
</dbReference>
<dbReference type="Gene3D" id="1.25.40.10">
    <property type="entry name" value="Tetratricopeptide repeat domain"/>
    <property type="match status" value="1"/>
</dbReference>
<dbReference type="InterPro" id="IPR011990">
    <property type="entry name" value="TPR-like_helical_dom_sf"/>
</dbReference>